<dbReference type="Pfam" id="PF00005">
    <property type="entry name" value="ABC_tran"/>
    <property type="match status" value="1"/>
</dbReference>
<dbReference type="InterPro" id="IPR015855">
    <property type="entry name" value="ABC_transpr_MalK-like"/>
</dbReference>
<dbReference type="Gene3D" id="2.40.50.140">
    <property type="entry name" value="Nucleic acid-binding proteins"/>
    <property type="match status" value="1"/>
</dbReference>
<dbReference type="NCBIfam" id="NF008653">
    <property type="entry name" value="PRK11650.1"/>
    <property type="match status" value="1"/>
</dbReference>
<dbReference type="SMART" id="SM00382">
    <property type="entry name" value="AAA"/>
    <property type="match status" value="1"/>
</dbReference>
<dbReference type="SUPFAM" id="SSF52540">
    <property type="entry name" value="P-loop containing nucleoside triphosphate hydrolases"/>
    <property type="match status" value="1"/>
</dbReference>
<dbReference type="PROSITE" id="PS50893">
    <property type="entry name" value="ABC_TRANSPORTER_2"/>
    <property type="match status" value="1"/>
</dbReference>
<dbReference type="GO" id="GO:0015423">
    <property type="term" value="F:ABC-type maltose transporter activity"/>
    <property type="evidence" value="ECO:0007669"/>
    <property type="project" value="TreeGrafter"/>
</dbReference>
<dbReference type="SUPFAM" id="SSF50331">
    <property type="entry name" value="MOP-like"/>
    <property type="match status" value="1"/>
</dbReference>
<dbReference type="InterPro" id="IPR003439">
    <property type="entry name" value="ABC_transporter-like_ATP-bd"/>
</dbReference>
<evidence type="ECO:0000259" key="5">
    <source>
        <dbReference type="PROSITE" id="PS50893"/>
    </source>
</evidence>
<dbReference type="PROSITE" id="PS00211">
    <property type="entry name" value="ABC_TRANSPORTER_1"/>
    <property type="match status" value="1"/>
</dbReference>
<evidence type="ECO:0000256" key="4">
    <source>
        <dbReference type="ARBA" id="ARBA00022840"/>
    </source>
</evidence>
<organism evidence="6 7">
    <name type="scientific">Gemmobacter fulvus</name>
    <dbReference type="NCBI Taxonomy" id="2840474"/>
    <lineage>
        <taxon>Bacteria</taxon>
        <taxon>Pseudomonadati</taxon>
        <taxon>Pseudomonadota</taxon>
        <taxon>Alphaproteobacteria</taxon>
        <taxon>Rhodobacterales</taxon>
        <taxon>Paracoccaceae</taxon>
        <taxon>Gemmobacter</taxon>
    </lineage>
</organism>
<reference evidence="6" key="1">
    <citation type="submission" date="2021-06" db="EMBL/GenBank/DDBJ databases">
        <authorList>
            <person name="Lee C.-S."/>
            <person name="Jin L."/>
        </authorList>
    </citation>
    <scope>NUCLEOTIDE SEQUENCE</scope>
    <source>
        <strain evidence="6">Con5</strain>
        <plasmid evidence="6">p1</plasmid>
    </source>
</reference>
<keyword evidence="4 6" id="KW-0067">ATP-binding</keyword>
<comment type="similarity">
    <text evidence="1">Belongs to the ABC transporter superfamily.</text>
</comment>
<dbReference type="CDD" id="cd03301">
    <property type="entry name" value="ABC_MalK_N"/>
    <property type="match status" value="1"/>
</dbReference>
<dbReference type="InterPro" id="IPR013611">
    <property type="entry name" value="Transp-assoc_OB_typ2"/>
</dbReference>
<dbReference type="AlphaFoldDB" id="A0A975S2H5"/>
<keyword evidence="2" id="KW-0813">Transport</keyword>
<dbReference type="KEGG" id="gfu:KM031_18275"/>
<evidence type="ECO:0000256" key="3">
    <source>
        <dbReference type="ARBA" id="ARBA00022741"/>
    </source>
</evidence>
<dbReference type="Gene3D" id="3.40.50.300">
    <property type="entry name" value="P-loop containing nucleotide triphosphate hydrolases"/>
    <property type="match status" value="1"/>
</dbReference>
<proteinExistence type="inferred from homology"/>
<dbReference type="InterPro" id="IPR012340">
    <property type="entry name" value="NA-bd_OB-fold"/>
</dbReference>
<dbReference type="RefSeq" id="WP_215505082.1">
    <property type="nucleotide sequence ID" value="NZ_CP076362.1"/>
</dbReference>
<dbReference type="InterPro" id="IPR017871">
    <property type="entry name" value="ABC_transporter-like_CS"/>
</dbReference>
<evidence type="ECO:0000313" key="7">
    <source>
        <dbReference type="Proteomes" id="UP000679352"/>
    </source>
</evidence>
<dbReference type="Gene3D" id="2.40.50.100">
    <property type="match status" value="1"/>
</dbReference>
<dbReference type="GO" id="GO:1990060">
    <property type="term" value="C:maltose transport complex"/>
    <property type="evidence" value="ECO:0007669"/>
    <property type="project" value="TreeGrafter"/>
</dbReference>
<dbReference type="InterPro" id="IPR003593">
    <property type="entry name" value="AAA+_ATPase"/>
</dbReference>
<geneLocation type="plasmid" evidence="6 7">
    <name>p1</name>
</geneLocation>
<dbReference type="PANTHER" id="PTHR43875">
    <property type="entry name" value="MALTODEXTRIN IMPORT ATP-BINDING PROTEIN MSMX"/>
    <property type="match status" value="1"/>
</dbReference>
<dbReference type="PANTHER" id="PTHR43875:SF3">
    <property type="entry name" value="MALTOSE_MALTODEXTRIN IMPORT ATP-BINDING PROTEIN MALK"/>
    <property type="match status" value="1"/>
</dbReference>
<dbReference type="InterPro" id="IPR008995">
    <property type="entry name" value="Mo/tungstate-bd_C_term_dom"/>
</dbReference>
<protein>
    <submittedName>
        <fullName evidence="6">Sn-glycerol-3-phosphate ABC transporter ATP-binding protein UgpC</fullName>
    </submittedName>
</protein>
<evidence type="ECO:0000313" key="6">
    <source>
        <dbReference type="EMBL" id="QWK92239.1"/>
    </source>
</evidence>
<dbReference type="GO" id="GO:0016887">
    <property type="term" value="F:ATP hydrolysis activity"/>
    <property type="evidence" value="ECO:0007669"/>
    <property type="project" value="InterPro"/>
</dbReference>
<dbReference type="Pfam" id="PF08402">
    <property type="entry name" value="TOBE_2"/>
    <property type="match status" value="1"/>
</dbReference>
<dbReference type="GO" id="GO:0055052">
    <property type="term" value="C:ATP-binding cassette (ABC) transporter complex, substrate-binding subunit-containing"/>
    <property type="evidence" value="ECO:0007669"/>
    <property type="project" value="TreeGrafter"/>
</dbReference>
<sequence length="340" mass="36675">MGHIRLQDIRKSFGGLDVLKGIDLEINEGEFVVFVGPSGCGKSTLLRQISGLDRPSAGRIEIDGRDVTTVGAADRGLAMVFQSYALYPHMTVHDNLAFGLQNNKMPKAEIASRVAEAARMLEIGHLLNRRPAQLSGGQRQRVAIGRAIVRDPTAFLLDEPLSNLDAELRVSMRAELAALHDRLKATMIYVTHDQIEAMTLADRIVVLRGGQIEQVATPMELFNRPANRFVAGFIGAPSMNFLSVAEAAALAPAMALPEAVTTVGIRPQNLRPADTGIALTVDLVEALGTETVIHGHLASGTKMIVTRAGQLPAHPGELLHFTAELGKLHVFDAADRRIDL</sequence>
<dbReference type="InterPro" id="IPR047641">
    <property type="entry name" value="ABC_transpr_MalK/UgpC-like"/>
</dbReference>
<dbReference type="EMBL" id="CP076362">
    <property type="protein sequence ID" value="QWK92239.1"/>
    <property type="molecule type" value="Genomic_DNA"/>
</dbReference>
<accession>A0A975S2H5</accession>
<dbReference type="Proteomes" id="UP000679352">
    <property type="component" value="Plasmid p1"/>
</dbReference>
<dbReference type="GO" id="GO:0005524">
    <property type="term" value="F:ATP binding"/>
    <property type="evidence" value="ECO:0007669"/>
    <property type="project" value="UniProtKB-KW"/>
</dbReference>
<feature type="domain" description="ABC transporter" evidence="5">
    <location>
        <begin position="4"/>
        <end position="234"/>
    </location>
</feature>
<dbReference type="FunFam" id="3.40.50.300:FF:000042">
    <property type="entry name" value="Maltose/maltodextrin ABC transporter, ATP-binding protein"/>
    <property type="match status" value="1"/>
</dbReference>
<evidence type="ECO:0000256" key="1">
    <source>
        <dbReference type="ARBA" id="ARBA00005417"/>
    </source>
</evidence>
<keyword evidence="3" id="KW-0547">Nucleotide-binding</keyword>
<evidence type="ECO:0000256" key="2">
    <source>
        <dbReference type="ARBA" id="ARBA00022448"/>
    </source>
</evidence>
<keyword evidence="6" id="KW-0614">Plasmid</keyword>
<dbReference type="InterPro" id="IPR027417">
    <property type="entry name" value="P-loop_NTPase"/>
</dbReference>
<name>A0A975S2H5_9RHOB</name>
<keyword evidence="7" id="KW-1185">Reference proteome</keyword>
<gene>
    <name evidence="6" type="primary">ugpC</name>
    <name evidence="6" type="ORF">KM031_18275</name>
</gene>